<reference evidence="2 3" key="1">
    <citation type="submission" date="2023-04" db="EMBL/GenBank/DDBJ databases">
        <title>Two novel species of Flavobacterium.</title>
        <authorList>
            <person name="Liu Q."/>
            <person name="Xin Y.-H."/>
        </authorList>
    </citation>
    <scope>NUCLEOTIDE SEQUENCE [LARGE SCALE GENOMIC DNA]</scope>
    <source>
        <strain evidence="2 3">LB2P87</strain>
    </source>
</reference>
<dbReference type="AlphaFoldDB" id="A0AAW6TS72"/>
<evidence type="ECO:0000313" key="2">
    <source>
        <dbReference type="EMBL" id="MDI5950323.1"/>
    </source>
</evidence>
<gene>
    <name evidence="2" type="ORF">QLS97_11750</name>
</gene>
<accession>A0AAW6TS72</accession>
<evidence type="ECO:0008006" key="4">
    <source>
        <dbReference type="Google" id="ProtNLM"/>
    </source>
</evidence>
<keyword evidence="3" id="KW-1185">Reference proteome</keyword>
<dbReference type="SUPFAM" id="SSF46689">
    <property type="entry name" value="Homeodomain-like"/>
    <property type="match status" value="1"/>
</dbReference>
<evidence type="ECO:0000256" key="1">
    <source>
        <dbReference type="SAM" id="Coils"/>
    </source>
</evidence>
<protein>
    <recommendedName>
        <fullName evidence="4">Transposase</fullName>
    </recommendedName>
</protein>
<dbReference type="EMBL" id="JASCRY010000003">
    <property type="protein sequence ID" value="MDI5950323.1"/>
    <property type="molecule type" value="Genomic_DNA"/>
</dbReference>
<feature type="coiled-coil region" evidence="1">
    <location>
        <begin position="24"/>
        <end position="51"/>
    </location>
</feature>
<dbReference type="InterPro" id="IPR009057">
    <property type="entry name" value="Homeodomain-like_sf"/>
</dbReference>
<name>A0AAW6TS72_9FLAO</name>
<comment type="caution">
    <text evidence="2">The sequence shown here is derived from an EMBL/GenBank/DDBJ whole genome shotgun (WGS) entry which is preliminary data.</text>
</comment>
<keyword evidence="1" id="KW-0175">Coiled coil</keyword>
<evidence type="ECO:0000313" key="3">
    <source>
        <dbReference type="Proteomes" id="UP001228643"/>
    </source>
</evidence>
<proteinExistence type="predicted"/>
<organism evidence="2 3">
    <name type="scientific">Flavobacterium yafengii</name>
    <dbReference type="NCBI Taxonomy" id="3041253"/>
    <lineage>
        <taxon>Bacteria</taxon>
        <taxon>Pseudomonadati</taxon>
        <taxon>Bacteroidota</taxon>
        <taxon>Flavobacteriia</taxon>
        <taxon>Flavobacteriales</taxon>
        <taxon>Flavobacteriaceae</taxon>
        <taxon>Flavobacterium</taxon>
    </lineage>
</organism>
<dbReference type="Proteomes" id="UP001228643">
    <property type="component" value="Unassembled WGS sequence"/>
</dbReference>
<sequence>MYKWRKEFEELGEGSFPGKGNLKLTSEQEKIHELEKRLKDTELERDILKKAIDIFFQERSMIYSFIKNNEQLFPIEKNVQSSTSEQWKLLPMEKTNNHCKTATKNYHKRTGNIDLS</sequence>